<reference evidence="3 4" key="1">
    <citation type="journal article" date="2010" name="J. Bacteriol.">
        <title>Complete genome sequence of the cellulolytic thermophile Caldicellulosiruptor obsidiansis OB47T.</title>
        <authorList>
            <person name="Elkins J.G."/>
            <person name="Lochner A."/>
            <person name="Hamilton-Brehm S.D."/>
            <person name="Davenport K.W."/>
            <person name="Podar M."/>
            <person name="Brown S.D."/>
            <person name="Land M.L."/>
            <person name="Hauser L.J."/>
            <person name="Klingeman D.M."/>
            <person name="Raman B."/>
            <person name="Goodwin L.A."/>
            <person name="Tapia R."/>
            <person name="Meincke L.J."/>
            <person name="Detter J.C."/>
            <person name="Bruce D.C."/>
            <person name="Han C.S."/>
            <person name="Palumbo A.V."/>
            <person name="Cottingham R.W."/>
            <person name="Keller M."/>
            <person name="Graham D.E."/>
        </authorList>
    </citation>
    <scope>NUCLEOTIDE SEQUENCE [LARGE SCALE GENOMIC DNA]</scope>
    <source>
        <strain evidence="4">ATCC BAA-2073 / strain OB47</strain>
    </source>
</reference>
<dbReference type="Proteomes" id="UP000000347">
    <property type="component" value="Chromosome"/>
</dbReference>
<gene>
    <name evidence="3" type="ordered locus">COB47_2244</name>
</gene>
<feature type="region of interest" description="Disordered" evidence="1">
    <location>
        <begin position="40"/>
        <end position="71"/>
    </location>
</feature>
<dbReference type="EMBL" id="CP002164">
    <property type="protein sequence ID" value="ADL43486.1"/>
    <property type="molecule type" value="Genomic_DNA"/>
</dbReference>
<dbReference type="AlphaFoldDB" id="D9TH89"/>
<evidence type="ECO:0000313" key="3">
    <source>
        <dbReference type="EMBL" id="ADL43486.1"/>
    </source>
</evidence>
<feature type="compositionally biased region" description="Polar residues" evidence="1">
    <location>
        <begin position="40"/>
        <end position="52"/>
    </location>
</feature>
<keyword evidence="2" id="KW-0812">Transmembrane</keyword>
<protein>
    <submittedName>
        <fullName evidence="3">Uncharacterized protein</fullName>
    </submittedName>
</protein>
<keyword evidence="2" id="KW-0472">Membrane</keyword>
<feature type="transmembrane region" description="Helical" evidence="2">
    <location>
        <begin position="12"/>
        <end position="32"/>
    </location>
</feature>
<feature type="compositionally biased region" description="Low complexity" evidence="1">
    <location>
        <begin position="53"/>
        <end position="67"/>
    </location>
</feature>
<accession>D9TH89</accession>
<dbReference type="RefSeq" id="WP_013291480.1">
    <property type="nucleotide sequence ID" value="NC_014392.1"/>
</dbReference>
<dbReference type="HOGENOM" id="CLU_1264998_0_0_9"/>
<proteinExistence type="predicted"/>
<evidence type="ECO:0000313" key="4">
    <source>
        <dbReference type="Proteomes" id="UP000000347"/>
    </source>
</evidence>
<dbReference type="eggNOG" id="ENOG502ZF3D">
    <property type="taxonomic scope" value="Bacteria"/>
</dbReference>
<name>D9TH89_CALOO</name>
<evidence type="ECO:0000256" key="2">
    <source>
        <dbReference type="SAM" id="Phobius"/>
    </source>
</evidence>
<dbReference type="OrthoDB" id="1716711at2"/>
<keyword evidence="2" id="KW-1133">Transmembrane helix</keyword>
<organism evidence="3 4">
    <name type="scientific">Caldicellulosiruptor obsidiansis (strain ATCC BAA-2073 / JCM 16842 / OB47)</name>
    <dbReference type="NCBI Taxonomy" id="608506"/>
    <lineage>
        <taxon>Bacteria</taxon>
        <taxon>Bacillati</taxon>
        <taxon>Bacillota</taxon>
        <taxon>Bacillota incertae sedis</taxon>
        <taxon>Caldicellulosiruptorales</taxon>
        <taxon>Caldicellulosiruptoraceae</taxon>
        <taxon>Caldicellulosiruptor</taxon>
    </lineage>
</organism>
<keyword evidence="4" id="KW-1185">Reference proteome</keyword>
<dbReference type="KEGG" id="cob:COB47_2244"/>
<sequence>MKRAKSGKKRVLIVIVVMGIVVLGILAGYYMAGHFTNKQQTSGQIPQSTQNAQQQPSEESQTQPQDQVTTAGQNQQLVQDFSQTLDTYKAVARFYGDVDAHTIQLSLLNTAFDFKEFEIDGQIPNLNLSPGDIVEVEFEKPQEGANPRIIKIDKPDKVTLRGKFVGLADNNFAEFLFDQKHVVLQISNVADKVSYLDENTDVEVTFKTNPKNPQSNPVVEDIKVLK</sequence>
<evidence type="ECO:0000256" key="1">
    <source>
        <dbReference type="SAM" id="MobiDB-lite"/>
    </source>
</evidence>